<evidence type="ECO:0000256" key="18">
    <source>
        <dbReference type="ARBA" id="ARBA00049902"/>
    </source>
</evidence>
<dbReference type="SUPFAM" id="SSF56601">
    <property type="entry name" value="beta-lactamase/transpeptidase-like"/>
    <property type="match status" value="1"/>
</dbReference>
<dbReference type="PANTHER" id="PTHR32282">
    <property type="entry name" value="BINDING PROTEIN TRANSPEPTIDASE, PUTATIVE-RELATED"/>
    <property type="match status" value="1"/>
</dbReference>
<evidence type="ECO:0000256" key="12">
    <source>
        <dbReference type="ARBA" id="ARBA00022984"/>
    </source>
</evidence>
<dbReference type="KEGG" id="dax:FDQ92_06485"/>
<dbReference type="GO" id="GO:0004180">
    <property type="term" value="F:carboxypeptidase activity"/>
    <property type="evidence" value="ECO:0007669"/>
    <property type="project" value="UniProtKB-KW"/>
</dbReference>
<evidence type="ECO:0000256" key="19">
    <source>
        <dbReference type="ARBA" id="ARBA00060592"/>
    </source>
</evidence>
<dbReference type="GO" id="GO:0008360">
    <property type="term" value="P:regulation of cell shape"/>
    <property type="evidence" value="ECO:0007669"/>
    <property type="project" value="UniProtKB-KW"/>
</dbReference>
<dbReference type="GO" id="GO:0071555">
    <property type="term" value="P:cell wall organization"/>
    <property type="evidence" value="ECO:0007669"/>
    <property type="project" value="UniProtKB-KW"/>
</dbReference>
<keyword evidence="5" id="KW-0121">Carboxypeptidase</keyword>
<comment type="pathway">
    <text evidence="19">Glycan biosynthesis.</text>
</comment>
<name>A0A4P8L2I0_9BACT</name>
<dbReference type="Pfam" id="PF00905">
    <property type="entry name" value="Transpeptidase"/>
    <property type="match status" value="1"/>
</dbReference>
<evidence type="ECO:0000256" key="16">
    <source>
        <dbReference type="ARBA" id="ARBA00023316"/>
    </source>
</evidence>
<dbReference type="EMBL" id="CP040098">
    <property type="protein sequence ID" value="QCQ21853.1"/>
    <property type="molecule type" value="Genomic_DNA"/>
</dbReference>
<feature type="domain" description="Glycosyl transferase family 51" evidence="22">
    <location>
        <begin position="74"/>
        <end position="248"/>
    </location>
</feature>
<evidence type="ECO:0000256" key="1">
    <source>
        <dbReference type="ARBA" id="ARBA00004370"/>
    </source>
</evidence>
<dbReference type="InterPro" id="IPR012338">
    <property type="entry name" value="Beta-lactam/transpept-like"/>
</dbReference>
<evidence type="ECO:0000256" key="6">
    <source>
        <dbReference type="ARBA" id="ARBA00022670"/>
    </source>
</evidence>
<dbReference type="InterPro" id="IPR001460">
    <property type="entry name" value="PCN-bd_Tpept"/>
</dbReference>
<keyword evidence="24" id="KW-1185">Reference proteome</keyword>
<keyword evidence="14 20" id="KW-0472">Membrane</keyword>
<keyword evidence="13 20" id="KW-1133">Transmembrane helix</keyword>
<evidence type="ECO:0000256" key="7">
    <source>
        <dbReference type="ARBA" id="ARBA00022676"/>
    </source>
</evidence>
<dbReference type="Gene3D" id="3.40.710.10">
    <property type="entry name" value="DD-peptidase/beta-lactamase superfamily"/>
    <property type="match status" value="2"/>
</dbReference>
<comment type="similarity">
    <text evidence="3">In the C-terminal section; belongs to the transpeptidase family.</text>
</comment>
<dbReference type="GO" id="GO:0030288">
    <property type="term" value="C:outer membrane-bounded periplasmic space"/>
    <property type="evidence" value="ECO:0007669"/>
    <property type="project" value="TreeGrafter"/>
</dbReference>
<accession>A0A4P8L2I0</accession>
<comment type="catalytic activity">
    <reaction evidence="18">
        <text>[GlcNAc-(1-&gt;4)-Mur2Ac(oyl-L-Ala-gamma-D-Glu-L-Lys-D-Ala-D-Ala)](n)-di-trans,octa-cis-undecaprenyl diphosphate + beta-D-GlcNAc-(1-&gt;4)-Mur2Ac(oyl-L-Ala-gamma-D-Glu-L-Lys-D-Ala-D-Ala)-di-trans,octa-cis-undecaprenyl diphosphate = [GlcNAc-(1-&gt;4)-Mur2Ac(oyl-L-Ala-gamma-D-Glu-L-Lys-D-Ala-D-Ala)](n+1)-di-trans,octa-cis-undecaprenyl diphosphate + di-trans,octa-cis-undecaprenyl diphosphate + H(+)</text>
        <dbReference type="Rhea" id="RHEA:23708"/>
        <dbReference type="Rhea" id="RHEA-COMP:9602"/>
        <dbReference type="Rhea" id="RHEA-COMP:9603"/>
        <dbReference type="ChEBI" id="CHEBI:15378"/>
        <dbReference type="ChEBI" id="CHEBI:58405"/>
        <dbReference type="ChEBI" id="CHEBI:60033"/>
        <dbReference type="ChEBI" id="CHEBI:78435"/>
        <dbReference type="EC" id="2.4.99.28"/>
    </reaction>
</comment>
<feature type="transmembrane region" description="Helical" evidence="20">
    <location>
        <begin position="21"/>
        <end position="46"/>
    </location>
</feature>
<keyword evidence="16" id="KW-0961">Cell wall biogenesis/degradation</keyword>
<dbReference type="RefSeq" id="WP_137423822.1">
    <property type="nucleotide sequence ID" value="NZ_CP040098.1"/>
</dbReference>
<keyword evidence="10" id="KW-0378">Hydrolase</keyword>
<evidence type="ECO:0000256" key="8">
    <source>
        <dbReference type="ARBA" id="ARBA00022679"/>
    </source>
</evidence>
<gene>
    <name evidence="23" type="ORF">FDQ92_06485</name>
</gene>
<keyword evidence="9 20" id="KW-0812">Transmembrane</keyword>
<sequence length="787" mass="86646">MTRSPFDNASPSPSFRRSRHGLFLAVAATLLVAATVAGLLAVAAYVELDRSLPSSESLKAYRPPVVSRMYASDGTLIGEFYRERRYVVPLEELPGHLIQAFLAAEDARFYEHQGVDVGGIFRAALKNVKAGEIVQGGSTITQQVVKTLLLSPERTFTRKIKEAILAYRIDRSLTKDEILHLYLNQIYFGSGAYGVEAAARTYFGKSASELTLPEAALLAGLPKAPSRFSPFRNMESALERQRYVLSRMAEIGFISHETARQAEKVPLRFASPRRWTLHQMNAFTEEVRRQVEAAYGRKTLYEEGLEIHTTLEPAAQRLAEAAVLRGLRELDKRHGYRGPHGKIERAGWADFLEAQAADGPPEPGSIVEALVTAYDHAAKTIRIRYATSEYSVQLKEASWASGYWARRNPPFEPGGLIKVRFEAADEDHAWKLSLEQDPQAEAAFLAVDPSSGRVLCMVGGKDFAESQFNRAMQAIRQPGSAFKPIIYAAALDRGFTPASVLIDSPILQEDPSLQGLWKPANYDRTFWGPILLRNALVHSRNVVTVKLLSAVGIPYVIDYAHRLGIHSPLTPTLSLALGASGVSLWELVTAYSPFANTGVRSELYLVERIYGRKGNLIEENHPRQEAVISPQTAYLITNMLQAVIQEGTGRAAAALGRPAAGKTGTTNDLKDAWFIGYTTSVLAGAWVGNDDHRLALGNQETGGRAACPIWLYFMQEWLRDKPVQTFPVPQGIVFAKVNPHTGQPVRDGSEDTVFMAFSEASLPVRTAEDHPGQAASSSVSFFKSDLF</sequence>
<evidence type="ECO:0000256" key="11">
    <source>
        <dbReference type="ARBA" id="ARBA00022960"/>
    </source>
</evidence>
<dbReference type="GO" id="GO:0008658">
    <property type="term" value="F:penicillin binding"/>
    <property type="evidence" value="ECO:0007669"/>
    <property type="project" value="InterPro"/>
</dbReference>
<reference evidence="23 24" key="1">
    <citation type="submission" date="2019-05" db="EMBL/GenBank/DDBJ databases">
        <title>The Complete Genome Sequence of the n-alkane-degrading Desulfoglaeba alkanexedens ALDC reveals multiple alkylsuccinate synthase gene clusters.</title>
        <authorList>
            <person name="Callaghan A.V."/>
            <person name="Davidova I.A."/>
            <person name="Duncan K.E."/>
            <person name="Morris B."/>
            <person name="McInerney M.J."/>
        </authorList>
    </citation>
    <scope>NUCLEOTIDE SEQUENCE [LARGE SCALE GENOMIC DNA]</scope>
    <source>
        <strain evidence="23 24">ALDC</strain>
    </source>
</reference>
<keyword evidence="7" id="KW-0328">Glycosyltransferase</keyword>
<dbReference type="GO" id="GO:0016020">
    <property type="term" value="C:membrane"/>
    <property type="evidence" value="ECO:0007669"/>
    <property type="project" value="UniProtKB-SubCell"/>
</dbReference>
<dbReference type="GO" id="GO:0006508">
    <property type="term" value="P:proteolysis"/>
    <property type="evidence" value="ECO:0007669"/>
    <property type="project" value="UniProtKB-KW"/>
</dbReference>
<evidence type="ECO:0000313" key="24">
    <source>
        <dbReference type="Proteomes" id="UP000298602"/>
    </source>
</evidence>
<evidence type="ECO:0000256" key="20">
    <source>
        <dbReference type="SAM" id="Phobius"/>
    </source>
</evidence>
<protein>
    <recommendedName>
        <fullName evidence="17">peptidoglycan glycosyltransferase</fullName>
        <ecNumber evidence="17">2.4.99.28</ecNumber>
    </recommendedName>
</protein>
<dbReference type="SUPFAM" id="SSF53955">
    <property type="entry name" value="Lysozyme-like"/>
    <property type="match status" value="1"/>
</dbReference>
<dbReference type="Proteomes" id="UP000298602">
    <property type="component" value="Chromosome"/>
</dbReference>
<evidence type="ECO:0000256" key="5">
    <source>
        <dbReference type="ARBA" id="ARBA00022645"/>
    </source>
</evidence>
<feature type="domain" description="Penicillin-binding protein transpeptidase" evidence="21">
    <location>
        <begin position="443"/>
        <end position="680"/>
    </location>
</feature>
<dbReference type="Gene3D" id="1.10.3810.10">
    <property type="entry name" value="Biosynthetic peptidoglycan transglycosylase-like"/>
    <property type="match status" value="1"/>
</dbReference>
<evidence type="ECO:0000256" key="17">
    <source>
        <dbReference type="ARBA" id="ARBA00044770"/>
    </source>
</evidence>
<keyword evidence="15" id="KW-0511">Multifunctional enzyme</keyword>
<dbReference type="EC" id="2.4.99.28" evidence="17"/>
<dbReference type="InterPro" id="IPR001264">
    <property type="entry name" value="Glyco_trans_51"/>
</dbReference>
<keyword evidence="6" id="KW-0645">Protease</keyword>
<organism evidence="23 24">
    <name type="scientific">Desulfoglaeba alkanexedens ALDC</name>
    <dbReference type="NCBI Taxonomy" id="980445"/>
    <lineage>
        <taxon>Bacteria</taxon>
        <taxon>Pseudomonadati</taxon>
        <taxon>Thermodesulfobacteriota</taxon>
        <taxon>Syntrophobacteria</taxon>
        <taxon>Syntrophobacterales</taxon>
        <taxon>Syntrophobacteraceae</taxon>
        <taxon>Desulfoglaeba</taxon>
    </lineage>
</organism>
<dbReference type="AlphaFoldDB" id="A0A4P8L2I0"/>
<dbReference type="OrthoDB" id="9766909at2"/>
<reference evidence="23 24" key="2">
    <citation type="submission" date="2019-05" db="EMBL/GenBank/DDBJ databases">
        <authorList>
            <person name="Suflita J.M."/>
            <person name="Marks C.R."/>
        </authorList>
    </citation>
    <scope>NUCLEOTIDE SEQUENCE [LARGE SCALE GENOMIC DNA]</scope>
    <source>
        <strain evidence="23 24">ALDC</strain>
    </source>
</reference>
<dbReference type="Pfam" id="PF00912">
    <property type="entry name" value="Transgly"/>
    <property type="match status" value="1"/>
</dbReference>
<evidence type="ECO:0000256" key="3">
    <source>
        <dbReference type="ARBA" id="ARBA00007090"/>
    </source>
</evidence>
<dbReference type="GO" id="GO:0009252">
    <property type="term" value="P:peptidoglycan biosynthetic process"/>
    <property type="evidence" value="ECO:0007669"/>
    <property type="project" value="UniProtKB-UniPathway"/>
</dbReference>
<keyword evidence="8" id="KW-0808">Transferase</keyword>
<dbReference type="InterPro" id="IPR036950">
    <property type="entry name" value="PBP_transglycosylase"/>
</dbReference>
<comment type="similarity">
    <text evidence="4">In the N-terminal section; belongs to the glycosyltransferase 51 family.</text>
</comment>
<keyword evidence="11" id="KW-0133">Cell shape</keyword>
<evidence type="ECO:0000256" key="4">
    <source>
        <dbReference type="ARBA" id="ARBA00007739"/>
    </source>
</evidence>
<dbReference type="GO" id="GO:0008955">
    <property type="term" value="F:peptidoglycan glycosyltransferase activity"/>
    <property type="evidence" value="ECO:0007669"/>
    <property type="project" value="UniProtKB-EC"/>
</dbReference>
<evidence type="ECO:0000256" key="10">
    <source>
        <dbReference type="ARBA" id="ARBA00022801"/>
    </source>
</evidence>
<evidence type="ECO:0000256" key="2">
    <source>
        <dbReference type="ARBA" id="ARBA00004752"/>
    </source>
</evidence>
<keyword evidence="12" id="KW-0573">Peptidoglycan synthesis</keyword>
<dbReference type="InterPro" id="IPR023346">
    <property type="entry name" value="Lysozyme-like_dom_sf"/>
</dbReference>
<evidence type="ECO:0000259" key="22">
    <source>
        <dbReference type="Pfam" id="PF00912"/>
    </source>
</evidence>
<proteinExistence type="inferred from homology"/>
<dbReference type="UniPathway" id="UPA00219"/>
<dbReference type="NCBIfam" id="TIGR02074">
    <property type="entry name" value="PBP_1a_fam"/>
    <property type="match status" value="1"/>
</dbReference>
<dbReference type="InterPro" id="IPR050396">
    <property type="entry name" value="Glycosyltr_51/Transpeptidase"/>
</dbReference>
<evidence type="ECO:0000256" key="15">
    <source>
        <dbReference type="ARBA" id="ARBA00023268"/>
    </source>
</evidence>
<comment type="subcellular location">
    <subcellularLocation>
        <location evidence="1">Membrane</location>
    </subcellularLocation>
</comment>
<evidence type="ECO:0000256" key="9">
    <source>
        <dbReference type="ARBA" id="ARBA00022692"/>
    </source>
</evidence>
<evidence type="ECO:0000256" key="14">
    <source>
        <dbReference type="ARBA" id="ARBA00023136"/>
    </source>
</evidence>
<comment type="pathway">
    <text evidence="2">Cell wall biogenesis; peptidoglycan biosynthesis.</text>
</comment>
<evidence type="ECO:0000259" key="21">
    <source>
        <dbReference type="Pfam" id="PF00905"/>
    </source>
</evidence>
<evidence type="ECO:0000256" key="13">
    <source>
        <dbReference type="ARBA" id="ARBA00022989"/>
    </source>
</evidence>
<dbReference type="FunFam" id="1.10.3810.10:FF:000003">
    <property type="entry name" value="Penicillin-binding protein 1a"/>
    <property type="match status" value="1"/>
</dbReference>
<evidence type="ECO:0000313" key="23">
    <source>
        <dbReference type="EMBL" id="QCQ21853.1"/>
    </source>
</evidence>
<dbReference type="PANTHER" id="PTHR32282:SF27">
    <property type="entry name" value="PENICILLIN-BINDING PROTEIN 1A"/>
    <property type="match status" value="1"/>
</dbReference>